<keyword evidence="10" id="KW-1185">Reference proteome</keyword>
<dbReference type="GO" id="GO:0003712">
    <property type="term" value="F:transcription coregulator activity"/>
    <property type="evidence" value="ECO:0007669"/>
    <property type="project" value="InterPro"/>
</dbReference>
<dbReference type="PANTHER" id="PTHR13321:SF2">
    <property type="entry name" value="MEDIATOR OF RNA POLYMERASE II TRANSCRIPTION SUBUNIT 18"/>
    <property type="match status" value="1"/>
</dbReference>
<keyword evidence="8" id="KW-0010">Activator</keyword>
<dbReference type="OrthoDB" id="5348092at2759"/>
<dbReference type="STRING" id="1382522.W6MI03"/>
<keyword evidence="4 8" id="KW-0805">Transcription regulation</keyword>
<dbReference type="Gene3D" id="2.40.320.10">
    <property type="entry name" value="Hypothetical Protein Pfu-838710-001"/>
    <property type="match status" value="1"/>
</dbReference>
<keyword evidence="5 8" id="KW-0804">Transcription</keyword>
<dbReference type="EMBL" id="HG793126">
    <property type="protein sequence ID" value="CDK25478.1"/>
    <property type="molecule type" value="Genomic_DNA"/>
</dbReference>
<evidence type="ECO:0000313" key="10">
    <source>
        <dbReference type="Proteomes" id="UP000019384"/>
    </source>
</evidence>
<evidence type="ECO:0000256" key="5">
    <source>
        <dbReference type="ARBA" id="ARBA00023163"/>
    </source>
</evidence>
<accession>W6MI03</accession>
<proteinExistence type="inferred from homology"/>
<evidence type="ECO:0000256" key="4">
    <source>
        <dbReference type="ARBA" id="ARBA00023015"/>
    </source>
</evidence>
<gene>
    <name evidence="8" type="primary">MED18</name>
    <name evidence="9" type="ORF">KUCA_T00001448001</name>
</gene>
<dbReference type="GO" id="GO:0070847">
    <property type="term" value="C:core mediator complex"/>
    <property type="evidence" value="ECO:0007669"/>
    <property type="project" value="TreeGrafter"/>
</dbReference>
<dbReference type="Proteomes" id="UP000019384">
    <property type="component" value="Unassembled WGS sequence"/>
</dbReference>
<dbReference type="AlphaFoldDB" id="W6MI03"/>
<comment type="function">
    <text evidence="8">Component of the Mediator complex, a coactivator involved in the regulated transcription of nearly all RNA polymerase II-dependent genes. Mediator functions as a bridge to convey information from gene-specific regulatory proteins to the basal RNA polymerase II transcription machinery. Mediator is recruited to promoters by direct interactions with regulatory proteins and serves as a scaffold for the assembly of a functional preinitiation complex with RNA polymerase II and the general transcription factors.</text>
</comment>
<dbReference type="GO" id="GO:0006369">
    <property type="term" value="P:termination of RNA polymerase II transcription"/>
    <property type="evidence" value="ECO:0007669"/>
    <property type="project" value="TreeGrafter"/>
</dbReference>
<evidence type="ECO:0000256" key="1">
    <source>
        <dbReference type="ARBA" id="ARBA00004123"/>
    </source>
</evidence>
<evidence type="ECO:0000256" key="8">
    <source>
        <dbReference type="RuleBase" id="RU364150"/>
    </source>
</evidence>
<evidence type="ECO:0000256" key="3">
    <source>
        <dbReference type="ARBA" id="ARBA00019612"/>
    </source>
</evidence>
<comment type="subcellular location">
    <subcellularLocation>
        <location evidence="1 8">Nucleus</location>
    </subcellularLocation>
</comment>
<dbReference type="HOGENOM" id="CLU_058255_0_0_1"/>
<dbReference type="Pfam" id="PF09637">
    <property type="entry name" value="Med18"/>
    <property type="match status" value="1"/>
</dbReference>
<evidence type="ECO:0000256" key="2">
    <source>
        <dbReference type="ARBA" id="ARBA00009814"/>
    </source>
</evidence>
<evidence type="ECO:0000313" key="9">
    <source>
        <dbReference type="EMBL" id="CDK25478.1"/>
    </source>
</evidence>
<sequence>MVQQVSLMSTIAASQYNLTQLTLMSLTGMRPLDLSTHTVTLKPKFPFKPEVVAGKVNQIEQYRIRMNRVWDAPLLEEIEKLDEGEIKGQSIFETGENAIKNLQDIWTLQVSEIPLAGKRTTSSQTIYEITVCDTDDILGYLDELGYMPETEFWTKGSRFFYNDVIIEVFKIFQGKPKSPQAENDEFAMETDETGETELEELDSAKKFFVKACINVAKITDVDNLTKASKQLETLKTELSGLFELEMPNRVAMDSRLNSRIVSAGQQPRSRP</sequence>
<comment type="similarity">
    <text evidence="2 8">Belongs to the Mediator complex subunit 18 family.</text>
</comment>
<dbReference type="InterPro" id="IPR019095">
    <property type="entry name" value="Mediator_Med18"/>
</dbReference>
<evidence type="ECO:0000256" key="6">
    <source>
        <dbReference type="ARBA" id="ARBA00023242"/>
    </source>
</evidence>
<name>W6MI03_9ASCO</name>
<dbReference type="PANTHER" id="PTHR13321">
    <property type="entry name" value="MEDIATOR OF RNA POLYMERASE II TRANSCRIPTION, SUBUNIT 18"/>
    <property type="match status" value="1"/>
</dbReference>
<comment type="subunit">
    <text evidence="8">Component of the Mediator complex.</text>
</comment>
<protein>
    <recommendedName>
        <fullName evidence="3 8">Mediator of RNA polymerase II transcription subunit 18</fullName>
    </recommendedName>
    <alternativeName>
        <fullName evidence="7 8">Mediator complex subunit 18</fullName>
    </alternativeName>
</protein>
<reference evidence="9" key="2">
    <citation type="submission" date="2014-02" db="EMBL/GenBank/DDBJ databases">
        <title>Complete DNA sequence of /Kuraishia capsulata/ illustrates novel genomic features among budding yeasts (/Saccharomycotina/).</title>
        <authorList>
            <person name="Morales L."/>
            <person name="Noel B."/>
            <person name="Porcel B."/>
            <person name="Marcet-Houben M."/>
            <person name="Hullo M-F."/>
            <person name="Sacerdot C."/>
            <person name="Tekaia F."/>
            <person name="Leh-Louis V."/>
            <person name="Despons L."/>
            <person name="Khanna V."/>
            <person name="Aury J-M."/>
            <person name="Barbe V."/>
            <person name="Couloux A."/>
            <person name="Labadie K."/>
            <person name="Pelletier E."/>
            <person name="Souciet J-L."/>
            <person name="Boekhout T."/>
            <person name="Gabaldon T."/>
            <person name="Wincker P."/>
            <person name="Dujon B."/>
        </authorList>
    </citation>
    <scope>NUCLEOTIDE SEQUENCE</scope>
    <source>
        <strain evidence="9">CBS 1993</strain>
    </source>
</reference>
<organism evidence="9 10">
    <name type="scientific">Kuraishia capsulata CBS 1993</name>
    <dbReference type="NCBI Taxonomy" id="1382522"/>
    <lineage>
        <taxon>Eukaryota</taxon>
        <taxon>Fungi</taxon>
        <taxon>Dikarya</taxon>
        <taxon>Ascomycota</taxon>
        <taxon>Saccharomycotina</taxon>
        <taxon>Pichiomycetes</taxon>
        <taxon>Pichiales</taxon>
        <taxon>Pichiaceae</taxon>
        <taxon>Kuraishia</taxon>
    </lineage>
</organism>
<evidence type="ECO:0000256" key="7">
    <source>
        <dbReference type="ARBA" id="ARBA00032012"/>
    </source>
</evidence>
<dbReference type="GO" id="GO:0016592">
    <property type="term" value="C:mediator complex"/>
    <property type="evidence" value="ECO:0007669"/>
    <property type="project" value="InterPro"/>
</dbReference>
<dbReference type="GO" id="GO:0006357">
    <property type="term" value="P:regulation of transcription by RNA polymerase II"/>
    <property type="evidence" value="ECO:0007669"/>
    <property type="project" value="InterPro"/>
</dbReference>
<reference evidence="9" key="1">
    <citation type="submission" date="2013-12" db="EMBL/GenBank/DDBJ databases">
        <authorList>
            <person name="Genoscope - CEA"/>
        </authorList>
    </citation>
    <scope>NUCLEOTIDE SEQUENCE</scope>
    <source>
        <strain evidence="9">CBS 1993</strain>
    </source>
</reference>
<keyword evidence="6 8" id="KW-0539">Nucleus</keyword>